<feature type="compositionally biased region" description="Low complexity" evidence="1">
    <location>
        <begin position="29"/>
        <end position="41"/>
    </location>
</feature>
<feature type="region of interest" description="Disordered" evidence="1">
    <location>
        <begin position="533"/>
        <end position="565"/>
    </location>
</feature>
<organism evidence="2 3">
    <name type="scientific">Actinoplanes ianthinogenes</name>
    <dbReference type="NCBI Taxonomy" id="122358"/>
    <lineage>
        <taxon>Bacteria</taxon>
        <taxon>Bacillati</taxon>
        <taxon>Actinomycetota</taxon>
        <taxon>Actinomycetes</taxon>
        <taxon>Micromonosporales</taxon>
        <taxon>Micromonosporaceae</taxon>
        <taxon>Actinoplanes</taxon>
    </lineage>
</organism>
<feature type="compositionally biased region" description="Acidic residues" evidence="1">
    <location>
        <begin position="156"/>
        <end position="165"/>
    </location>
</feature>
<dbReference type="Proteomes" id="UP000676967">
    <property type="component" value="Chromosome"/>
</dbReference>
<protein>
    <submittedName>
        <fullName evidence="2">Uncharacterized protein</fullName>
    </submittedName>
</protein>
<name>A0ABM7LQ41_9ACTN</name>
<evidence type="ECO:0000313" key="3">
    <source>
        <dbReference type="Proteomes" id="UP000676967"/>
    </source>
</evidence>
<evidence type="ECO:0000313" key="2">
    <source>
        <dbReference type="EMBL" id="BCJ41333.1"/>
    </source>
</evidence>
<feature type="compositionally biased region" description="Basic and acidic residues" evidence="1">
    <location>
        <begin position="555"/>
        <end position="565"/>
    </location>
</feature>
<accession>A0ABM7LQ41</accession>
<dbReference type="EMBL" id="AP023356">
    <property type="protein sequence ID" value="BCJ41333.1"/>
    <property type="molecule type" value="Genomic_DNA"/>
</dbReference>
<proteinExistence type="predicted"/>
<gene>
    <name evidence="2" type="ORF">Aiant_19900</name>
</gene>
<keyword evidence="3" id="KW-1185">Reference proteome</keyword>
<reference evidence="2 3" key="1">
    <citation type="submission" date="2020-08" db="EMBL/GenBank/DDBJ databases">
        <title>Whole genome shotgun sequence of Actinoplanes ianthinogenes NBRC 13996.</title>
        <authorList>
            <person name="Komaki H."/>
            <person name="Tamura T."/>
        </authorList>
    </citation>
    <scope>NUCLEOTIDE SEQUENCE [LARGE SCALE GENOMIC DNA]</scope>
    <source>
        <strain evidence="2 3">NBRC 13996</strain>
    </source>
</reference>
<sequence>MSEHQEVPPEPVETGGDEGGDDRPPAPDPEAAQPEASGSEDAPAEEPEAGAGEQQPVPEPEAGAGEQQPVPEPEAGAGEQQPVPDPESGAGEQQPVPDPEAGSEPAQETPAGPADEQPVVPDPGNTEPVDQTPQDATPSAASNDGASGVDVPADPAQDEPPEPVEDTAPAGSSAGPETPADEPAEETLAAAEKTDPAAEEPPASGDGPTDPPDESASSTEADEEPPPEPLAGYGMPEAQDTAPDDPEAREPVPDADTEPGEAAVPPEDTTTAEEHQRPVPDPFAPEDRGLDPEPGESPASADDSRPPAPDPDEPATDEAQDRNEDARWEEVRDLLPADESGRRLTPRDCQFLEITPDEVQNWSDRTAPLGMTPEQYTEFRSSLSDALRADGIDPAGVDARLQGSSARFFSGRHKSFPERDGPELAGSPEAQAKYDQWIGDGIPPQQRPFDSMNKLGVKEAGGEVEPPSDYDVQLSSDQMVERAEAVRQQNYPDKDLFHPKYDFVRKAVMDEAFPNLQAWRRSQEAAVNREVAPAVFPGSGPPDKSLTSANGMSAHHRDDDWKLPL</sequence>
<feature type="compositionally biased region" description="Polar residues" evidence="1">
    <location>
        <begin position="128"/>
        <end position="145"/>
    </location>
</feature>
<feature type="compositionally biased region" description="Basic and acidic residues" evidence="1">
    <location>
        <begin position="319"/>
        <end position="346"/>
    </location>
</feature>
<feature type="region of interest" description="Disordered" evidence="1">
    <location>
        <begin position="1"/>
        <end position="349"/>
    </location>
</feature>
<evidence type="ECO:0000256" key="1">
    <source>
        <dbReference type="SAM" id="MobiDB-lite"/>
    </source>
</evidence>